<accession>A0A8B0SLB8</accession>
<evidence type="ECO:0000313" key="3">
    <source>
        <dbReference type="Proteomes" id="UP000664466"/>
    </source>
</evidence>
<proteinExistence type="predicted"/>
<evidence type="ECO:0000313" key="2">
    <source>
        <dbReference type="EMBL" id="QTX11290.1"/>
    </source>
</evidence>
<sequence>MNSEVNTNDGRLDCVVKTPPHIYVVEFKLNKSADPRPKVLVGVNFSSEAKTVEEWKSEGL</sequence>
<dbReference type="Pfam" id="PF08011">
    <property type="entry name" value="PDDEXK_9"/>
    <property type="match status" value="1"/>
</dbReference>
<dbReference type="EMBL" id="JAFMPM010000006">
    <property type="protein sequence ID" value="MBO0613273.1"/>
    <property type="molecule type" value="Genomic_DNA"/>
</dbReference>
<keyword evidence="3" id="KW-1185">Reference proteome</keyword>
<dbReference type="AlphaFoldDB" id="A0A8B0SLB8"/>
<dbReference type="InterPro" id="IPR012547">
    <property type="entry name" value="PDDEXK_9"/>
</dbReference>
<gene>
    <name evidence="2" type="ORF">J1836_002725</name>
    <name evidence="1" type="ORF">J1836_10095</name>
</gene>
<evidence type="ECO:0000313" key="1">
    <source>
        <dbReference type="EMBL" id="MBO0613273.1"/>
    </source>
</evidence>
<dbReference type="Proteomes" id="UP000664466">
    <property type="component" value="Unassembled WGS sequence"/>
</dbReference>
<dbReference type="EMBL" id="CP072748">
    <property type="protein sequence ID" value="QTX11290.1"/>
    <property type="molecule type" value="Genomic_DNA"/>
</dbReference>
<name>A0A8B0SLB8_9GAMM</name>
<dbReference type="RefSeq" id="WP_207250980.1">
    <property type="nucleotide sequence ID" value="NZ_JAFMPM010000006.1"/>
</dbReference>
<reference evidence="2" key="2">
    <citation type="submission" date="2021-04" db="EMBL/GenBank/DDBJ databases">
        <title>Complete Genome and methylome analysis of Thiothrix fructosivorans ATCC 49748.</title>
        <authorList>
            <person name="Fomenkov A."/>
            <person name="Sun L."/>
            <person name="Vincze T."/>
            <person name="Grabovich M.Y."/>
            <person name="Roberts R.J."/>
        </authorList>
    </citation>
    <scope>NUCLEOTIDE SEQUENCE</scope>
    <source>
        <strain evidence="2">ATCC 49748</strain>
    </source>
</reference>
<reference evidence="1 3" key="1">
    <citation type="submission" date="2021-03" db="EMBL/GenBank/DDBJ databases">
        <title>Draft genome and methylome analysis of Thiotrix fructosivoruns ATCC 49748.</title>
        <authorList>
            <person name="Fomenkov A."/>
            <person name="Grabovich M.Y."/>
            <person name="Roberts R.J."/>
        </authorList>
    </citation>
    <scope>NUCLEOTIDE SEQUENCE [LARGE SCALE GENOMIC DNA]</scope>
    <source>
        <strain evidence="1 3">ATCC 49748</strain>
    </source>
</reference>
<protein>
    <submittedName>
        <fullName evidence="2">PD-(D/E)XK nuclease domain-containing protein</fullName>
    </submittedName>
</protein>
<organism evidence="2">
    <name type="scientific">Thiothrix fructosivorans</name>
    <dbReference type="NCBI Taxonomy" id="111770"/>
    <lineage>
        <taxon>Bacteria</taxon>
        <taxon>Pseudomonadati</taxon>
        <taxon>Pseudomonadota</taxon>
        <taxon>Gammaproteobacteria</taxon>
        <taxon>Thiotrichales</taxon>
        <taxon>Thiotrichaceae</taxon>
        <taxon>Thiothrix</taxon>
    </lineage>
</organism>